<keyword evidence="2" id="KW-1185">Reference proteome</keyword>
<comment type="caution">
    <text evidence="1">The sequence shown here is derived from an EMBL/GenBank/DDBJ whole genome shotgun (WGS) entry which is preliminary data.</text>
</comment>
<dbReference type="Proteomes" id="UP001597135">
    <property type="component" value="Unassembled WGS sequence"/>
</dbReference>
<dbReference type="InterPro" id="IPR045616">
    <property type="entry name" value="DUF6446"/>
</dbReference>
<proteinExistence type="predicted"/>
<sequence>MMGKILAGLIVVCALVAGAAMYWLQVYAYYDEVPAEGASVVLTPRDGGAPEALEIAEFQGIDADSSPLRYRACFTTDTTPSALDARFEPYGGAEPRVAPGWFDCFDAEEIGAGIDAGTAQVFLSERNIAFGIDRVVAVTEDGRGYVWQEVNECGDKAYDGTPLGEDCPER</sequence>
<protein>
    <submittedName>
        <fullName evidence="1">DUF6446 family protein</fullName>
    </submittedName>
</protein>
<name>A0ABW3ZH17_9RHOB</name>
<accession>A0ABW3ZH17</accession>
<reference evidence="2" key="1">
    <citation type="journal article" date="2019" name="Int. J. Syst. Evol. Microbiol.">
        <title>The Global Catalogue of Microorganisms (GCM) 10K type strain sequencing project: providing services to taxonomists for standard genome sequencing and annotation.</title>
        <authorList>
            <consortium name="The Broad Institute Genomics Platform"/>
            <consortium name="The Broad Institute Genome Sequencing Center for Infectious Disease"/>
            <person name="Wu L."/>
            <person name="Ma J."/>
        </authorList>
    </citation>
    <scope>NUCLEOTIDE SEQUENCE [LARGE SCALE GENOMIC DNA]</scope>
    <source>
        <strain evidence="2">CCUG 62953</strain>
    </source>
</reference>
<dbReference type="RefSeq" id="WP_386802388.1">
    <property type="nucleotide sequence ID" value="NZ_JBHTMU010000010.1"/>
</dbReference>
<evidence type="ECO:0000313" key="2">
    <source>
        <dbReference type="Proteomes" id="UP001597135"/>
    </source>
</evidence>
<evidence type="ECO:0000313" key="1">
    <source>
        <dbReference type="EMBL" id="MFD1342328.1"/>
    </source>
</evidence>
<dbReference type="Pfam" id="PF20044">
    <property type="entry name" value="DUF6446"/>
    <property type="match status" value="1"/>
</dbReference>
<gene>
    <name evidence="1" type="ORF">ACFQ4E_07855</name>
</gene>
<dbReference type="EMBL" id="JBHTMU010000010">
    <property type="protein sequence ID" value="MFD1342328.1"/>
    <property type="molecule type" value="Genomic_DNA"/>
</dbReference>
<organism evidence="1 2">
    <name type="scientific">Litorisediminicola beolgyonensis</name>
    <dbReference type="NCBI Taxonomy" id="1173614"/>
    <lineage>
        <taxon>Bacteria</taxon>
        <taxon>Pseudomonadati</taxon>
        <taxon>Pseudomonadota</taxon>
        <taxon>Alphaproteobacteria</taxon>
        <taxon>Rhodobacterales</taxon>
        <taxon>Paracoccaceae</taxon>
        <taxon>Litorisediminicola</taxon>
    </lineage>
</organism>